<evidence type="ECO:0000256" key="3">
    <source>
        <dbReference type="ARBA" id="ARBA00022692"/>
    </source>
</evidence>
<sequence length="204" mass="22096">MYLPIGLSVPKQYRLVVFSDYLGVYTGSIGADDWQFSEIWAAFVRWISHIYVNVAHALKTAFASAVKWARDTALPAVASWLSDAATIVSHSAKENSHAALLISASIFLGPQIILLPLIILQAVFLLLLGLLGFAANGIVGGSLAARYQSLCYGGNTPASSVFAIFQSIGMKYNVVTLSNWVLAVIRLLSGLVFVYVVVGMVWLW</sequence>
<dbReference type="Proteomes" id="UP001222325">
    <property type="component" value="Unassembled WGS sequence"/>
</dbReference>
<evidence type="ECO:0000256" key="1">
    <source>
        <dbReference type="ARBA" id="ARBA00004141"/>
    </source>
</evidence>
<protein>
    <submittedName>
        <fullName evidence="7">Uncharacterized protein</fullName>
    </submittedName>
</protein>
<evidence type="ECO:0000256" key="2">
    <source>
        <dbReference type="ARBA" id="ARBA00007262"/>
    </source>
</evidence>
<dbReference type="InterPro" id="IPR009311">
    <property type="entry name" value="IFI6/IFI27-like"/>
</dbReference>
<proteinExistence type="inferred from homology"/>
<feature type="transmembrane region" description="Helical" evidence="6">
    <location>
        <begin position="180"/>
        <end position="203"/>
    </location>
</feature>
<dbReference type="Pfam" id="PF06140">
    <property type="entry name" value="Ifi-6-16"/>
    <property type="match status" value="1"/>
</dbReference>
<dbReference type="InterPro" id="IPR038213">
    <property type="entry name" value="IFI6/IFI27-like_sf"/>
</dbReference>
<keyword evidence="4 6" id="KW-1133">Transmembrane helix</keyword>
<dbReference type="AlphaFoldDB" id="A0AAD6XHS6"/>
<comment type="subcellular location">
    <subcellularLocation>
        <location evidence="1">Membrane</location>
        <topology evidence="1">Multi-pass membrane protein</topology>
    </subcellularLocation>
</comment>
<feature type="transmembrane region" description="Helical" evidence="6">
    <location>
        <begin position="124"/>
        <end position="143"/>
    </location>
</feature>
<keyword evidence="3 6" id="KW-0812">Transmembrane</keyword>
<evidence type="ECO:0000313" key="7">
    <source>
        <dbReference type="EMBL" id="KAJ7067675.1"/>
    </source>
</evidence>
<gene>
    <name evidence="7" type="ORF">B0H15DRAFT_958238</name>
</gene>
<accession>A0AAD6XHS6</accession>
<evidence type="ECO:0000313" key="8">
    <source>
        <dbReference type="Proteomes" id="UP001222325"/>
    </source>
</evidence>
<evidence type="ECO:0000256" key="5">
    <source>
        <dbReference type="ARBA" id="ARBA00023136"/>
    </source>
</evidence>
<evidence type="ECO:0000256" key="6">
    <source>
        <dbReference type="SAM" id="Phobius"/>
    </source>
</evidence>
<reference evidence="7" key="1">
    <citation type="submission" date="2023-03" db="EMBL/GenBank/DDBJ databases">
        <title>Massive genome expansion in bonnet fungi (Mycena s.s.) driven by repeated elements and novel gene families across ecological guilds.</title>
        <authorList>
            <consortium name="Lawrence Berkeley National Laboratory"/>
            <person name="Harder C.B."/>
            <person name="Miyauchi S."/>
            <person name="Viragh M."/>
            <person name="Kuo A."/>
            <person name="Thoen E."/>
            <person name="Andreopoulos B."/>
            <person name="Lu D."/>
            <person name="Skrede I."/>
            <person name="Drula E."/>
            <person name="Henrissat B."/>
            <person name="Morin E."/>
            <person name="Kohler A."/>
            <person name="Barry K."/>
            <person name="LaButti K."/>
            <person name="Morin E."/>
            <person name="Salamov A."/>
            <person name="Lipzen A."/>
            <person name="Mereny Z."/>
            <person name="Hegedus B."/>
            <person name="Baldrian P."/>
            <person name="Stursova M."/>
            <person name="Weitz H."/>
            <person name="Taylor A."/>
            <person name="Grigoriev I.V."/>
            <person name="Nagy L.G."/>
            <person name="Martin F."/>
            <person name="Kauserud H."/>
        </authorList>
    </citation>
    <scope>NUCLEOTIDE SEQUENCE</scope>
    <source>
        <strain evidence="7">CBHHK173m</strain>
    </source>
</reference>
<evidence type="ECO:0000256" key="4">
    <source>
        <dbReference type="ARBA" id="ARBA00022989"/>
    </source>
</evidence>
<name>A0AAD6XHS6_9AGAR</name>
<dbReference type="Gene3D" id="6.10.110.10">
    <property type="match status" value="1"/>
</dbReference>
<keyword evidence="5 6" id="KW-0472">Membrane</keyword>
<comment type="similarity">
    <text evidence="2">Belongs to the IFI6/IFI27 family.</text>
</comment>
<comment type="caution">
    <text evidence="7">The sequence shown here is derived from an EMBL/GenBank/DDBJ whole genome shotgun (WGS) entry which is preliminary data.</text>
</comment>
<organism evidence="7 8">
    <name type="scientific">Mycena belliarum</name>
    <dbReference type="NCBI Taxonomy" id="1033014"/>
    <lineage>
        <taxon>Eukaryota</taxon>
        <taxon>Fungi</taxon>
        <taxon>Dikarya</taxon>
        <taxon>Basidiomycota</taxon>
        <taxon>Agaricomycotina</taxon>
        <taxon>Agaricomycetes</taxon>
        <taxon>Agaricomycetidae</taxon>
        <taxon>Agaricales</taxon>
        <taxon>Marasmiineae</taxon>
        <taxon>Mycenaceae</taxon>
        <taxon>Mycena</taxon>
    </lineage>
</organism>
<dbReference type="EMBL" id="JARJCN010000155">
    <property type="protein sequence ID" value="KAJ7067675.1"/>
    <property type="molecule type" value="Genomic_DNA"/>
</dbReference>
<keyword evidence="8" id="KW-1185">Reference proteome</keyword>
<dbReference type="GO" id="GO:0016020">
    <property type="term" value="C:membrane"/>
    <property type="evidence" value="ECO:0007669"/>
    <property type="project" value="UniProtKB-SubCell"/>
</dbReference>